<comment type="caution">
    <text evidence="8">The sequence shown here is derived from an EMBL/GenBank/DDBJ whole genome shotgun (WGS) entry which is preliminary data.</text>
</comment>
<proteinExistence type="predicted"/>
<dbReference type="PANTHER" id="PTHR30055:SF175">
    <property type="entry name" value="HTH-TYPE TRANSCRIPTIONAL REPRESSOR KSTR2"/>
    <property type="match status" value="1"/>
</dbReference>
<keyword evidence="3 5" id="KW-0238">DNA-binding</keyword>
<dbReference type="AlphaFoldDB" id="A0A7W6CSU9"/>
<evidence type="ECO:0000256" key="6">
    <source>
        <dbReference type="SAM" id="MobiDB-lite"/>
    </source>
</evidence>
<dbReference type="EMBL" id="JACIDX010000020">
    <property type="protein sequence ID" value="MBB3957202.1"/>
    <property type="molecule type" value="Genomic_DNA"/>
</dbReference>
<dbReference type="Pfam" id="PF17932">
    <property type="entry name" value="TetR_C_24"/>
    <property type="match status" value="1"/>
</dbReference>
<dbReference type="InterPro" id="IPR050109">
    <property type="entry name" value="HTH-type_TetR-like_transc_reg"/>
</dbReference>
<reference evidence="8 9" key="1">
    <citation type="submission" date="2020-08" db="EMBL/GenBank/DDBJ databases">
        <title>Genomic Encyclopedia of Type Strains, Phase IV (KMG-IV): sequencing the most valuable type-strain genomes for metagenomic binning, comparative biology and taxonomic classification.</title>
        <authorList>
            <person name="Goeker M."/>
        </authorList>
    </citation>
    <scope>NUCLEOTIDE SEQUENCE [LARGE SCALE GENOMIC DNA]</scope>
    <source>
        <strain evidence="8 9">DSM 27057</strain>
    </source>
</reference>
<dbReference type="PRINTS" id="PR00455">
    <property type="entry name" value="HTHTETR"/>
</dbReference>
<dbReference type="InterPro" id="IPR001647">
    <property type="entry name" value="HTH_TetR"/>
</dbReference>
<dbReference type="GO" id="GO:0003700">
    <property type="term" value="F:DNA-binding transcription factor activity"/>
    <property type="evidence" value="ECO:0007669"/>
    <property type="project" value="TreeGrafter"/>
</dbReference>
<dbReference type="InterPro" id="IPR036271">
    <property type="entry name" value="Tet_transcr_reg_TetR-rel_C_sf"/>
</dbReference>
<keyword evidence="9" id="KW-1185">Reference proteome</keyword>
<evidence type="ECO:0000256" key="2">
    <source>
        <dbReference type="ARBA" id="ARBA00023015"/>
    </source>
</evidence>
<dbReference type="PROSITE" id="PS50977">
    <property type="entry name" value="HTH_TETR_2"/>
    <property type="match status" value="1"/>
</dbReference>
<evidence type="ECO:0000259" key="7">
    <source>
        <dbReference type="PROSITE" id="PS50977"/>
    </source>
</evidence>
<keyword evidence="4" id="KW-0804">Transcription</keyword>
<dbReference type="SUPFAM" id="SSF46689">
    <property type="entry name" value="Homeodomain-like"/>
    <property type="match status" value="1"/>
</dbReference>
<keyword evidence="2" id="KW-0805">Transcription regulation</keyword>
<dbReference type="PANTHER" id="PTHR30055">
    <property type="entry name" value="HTH-TYPE TRANSCRIPTIONAL REGULATOR RUTR"/>
    <property type="match status" value="1"/>
</dbReference>
<dbReference type="SUPFAM" id="SSF48498">
    <property type="entry name" value="Tetracyclin repressor-like, C-terminal domain"/>
    <property type="match status" value="1"/>
</dbReference>
<feature type="DNA-binding region" description="H-T-H motif" evidence="5">
    <location>
        <begin position="42"/>
        <end position="61"/>
    </location>
</feature>
<dbReference type="GO" id="GO:0000976">
    <property type="term" value="F:transcription cis-regulatory region binding"/>
    <property type="evidence" value="ECO:0007669"/>
    <property type="project" value="TreeGrafter"/>
</dbReference>
<evidence type="ECO:0000256" key="4">
    <source>
        <dbReference type="ARBA" id="ARBA00023163"/>
    </source>
</evidence>
<dbReference type="Gene3D" id="1.10.357.10">
    <property type="entry name" value="Tetracycline Repressor, domain 2"/>
    <property type="match status" value="1"/>
</dbReference>
<evidence type="ECO:0000313" key="8">
    <source>
        <dbReference type="EMBL" id="MBB3957202.1"/>
    </source>
</evidence>
<dbReference type="FunFam" id="1.10.10.60:FF:000141">
    <property type="entry name" value="TetR family transcriptional regulator"/>
    <property type="match status" value="1"/>
</dbReference>
<keyword evidence="1" id="KW-0678">Repressor</keyword>
<dbReference type="InterPro" id="IPR041490">
    <property type="entry name" value="KstR2_TetR_C"/>
</dbReference>
<evidence type="ECO:0000256" key="5">
    <source>
        <dbReference type="PROSITE-ProRule" id="PRU00335"/>
    </source>
</evidence>
<dbReference type="RefSeq" id="WP_246405110.1">
    <property type="nucleotide sequence ID" value="NZ_JACIDX010000020.1"/>
</dbReference>
<feature type="compositionally biased region" description="Low complexity" evidence="6">
    <location>
        <begin position="1"/>
        <end position="13"/>
    </location>
</feature>
<name>A0A7W6CSU9_9SPHN</name>
<evidence type="ECO:0000256" key="3">
    <source>
        <dbReference type="ARBA" id="ARBA00023125"/>
    </source>
</evidence>
<feature type="domain" description="HTH tetR-type" evidence="7">
    <location>
        <begin position="19"/>
        <end position="79"/>
    </location>
</feature>
<dbReference type="InterPro" id="IPR009057">
    <property type="entry name" value="Homeodomain-like_sf"/>
</dbReference>
<dbReference type="Proteomes" id="UP000548867">
    <property type="component" value="Unassembled WGS sequence"/>
</dbReference>
<gene>
    <name evidence="8" type="ORF">GGR38_004176</name>
</gene>
<accession>A0A7W6CSU9</accession>
<protein>
    <submittedName>
        <fullName evidence="8">AcrR family transcriptional regulator</fullName>
    </submittedName>
</protein>
<sequence>MTQSPSPFQTPQQRSHARAAKRDAVLRAAVQMFNERGFHQTSLDDVAARLGVSKPTIYHYLGNKDQVLFECVTIGLSQLLEAAQASREAQGSGADRLTAFLLRYAEINMDDFGRCVIRTSDEALGAESRAQFHALKRKIDTAMRQLIEEGMEDGSIAPGNAKMLAFTLAGALNWPARWHDPAGDETPAQIARHLVQHLAHGFLPR</sequence>
<dbReference type="Pfam" id="PF00440">
    <property type="entry name" value="TetR_N"/>
    <property type="match status" value="1"/>
</dbReference>
<feature type="region of interest" description="Disordered" evidence="6">
    <location>
        <begin position="1"/>
        <end position="20"/>
    </location>
</feature>
<evidence type="ECO:0000313" key="9">
    <source>
        <dbReference type="Proteomes" id="UP000548867"/>
    </source>
</evidence>
<organism evidence="8 9">
    <name type="scientific">Novosphingobium sediminicola</name>
    <dbReference type="NCBI Taxonomy" id="563162"/>
    <lineage>
        <taxon>Bacteria</taxon>
        <taxon>Pseudomonadati</taxon>
        <taxon>Pseudomonadota</taxon>
        <taxon>Alphaproteobacteria</taxon>
        <taxon>Sphingomonadales</taxon>
        <taxon>Sphingomonadaceae</taxon>
        <taxon>Novosphingobium</taxon>
    </lineage>
</organism>
<dbReference type="Gene3D" id="1.10.10.60">
    <property type="entry name" value="Homeodomain-like"/>
    <property type="match status" value="1"/>
</dbReference>
<evidence type="ECO:0000256" key="1">
    <source>
        <dbReference type="ARBA" id="ARBA00022491"/>
    </source>
</evidence>